<dbReference type="PANTHER" id="PTHR23159:SF31">
    <property type="entry name" value="CENTROSOME-ASSOCIATED PROTEIN CEP250 ISOFORM X1"/>
    <property type="match status" value="1"/>
</dbReference>
<dbReference type="AlphaFoldDB" id="A0A1I7UVC5"/>
<feature type="coiled-coil region" evidence="1">
    <location>
        <begin position="189"/>
        <end position="340"/>
    </location>
</feature>
<sequence>MEDNSVLMEDSNLEEVGAPPRKSMSQPSLAEAPAPAPPKRTLSGAQSASNVRSIPIIQTWHENEELKGQIYSLRCEVQMHQRKYAEAKEACHKSVQDVLDEYVAFKLGQDEFEEKMGRYADMEKELAAFQRQAEDFEHQKEIMERRIKELEAIPDANNTYGSLRGTLDDIMKKNDPDFTLTSGYEERKIAQLENELFAEREKVADMENHIKDLLEEIREQSARLASAENAKVQLEEGATFLIGKARQSQTEEQIKYIDELETKLENAKTENESIKKALVTYMNNCTALEREVYLIKKNSTFDSSSILIDGKTSEELKAQIDKVNGELNVLRAENRELRIRCDQLNGGDGNLSSSFADRLMAGISSTDLESEKVVLDESKLPLMDTSAAIRNKEEFDNVYDEFESLKNQLESGADESSMPPPDRDATESFLSQKRHDQIQNLSFSTKSPMTSHPMLQEVQHILDSSAMILEGQHVEKMQAKMTQIRDALSRLFERLKSSAALFEDILEKMGSSSPLAERIKQMKLAFETSISDHADVSAMFEAAERDLTNMSLNFSVLEKSIVADISKRFSIAPASEDIASSSLLNASYSPVFKFPRSGEVEKLQQEIRDLRAQLEGSVTHPPSARYEGPMDTIRRYSDIPDVPLTAYPSDITYRSPGDSEHLLQEIHELRAELEKVKSFKSPLQNSPGRLSDVQIKAAQNFEELEVSQATLKKVETEKAALARDLKNLEAAHHNMQMKLEEAIAQCGSEQDSRMKAEEAVHEMKKAMRHVQQEVETRISDACRQIQDQHLVVIEKLKEELTMSLAEETAAREQMEECRQDMERLKRRTREAEAKVEASANEKQEMVEQIVDLETRLEKLAEFESAATDCAGKMAAKKREIEVSRQKDEVETAAMEGLERIRQDVGKMSDKGLKTQIIRGNATSIRLVCEELSRRITRIGELQHASSETMKYVNENIEQLQKENDELKQQIITTTTSTTTTNNDENAPPTSQAPAAAAPTSSAKPSSNFVSPTRQLLHESTMAVDGIVQKLKKTHGMPGMAGELKETVASLILDARSIRDFLHQKLILFKGIDMTKWVNESVDRLVEKLGQLHQDNLMLEEQIKKYKKEMKQMKATIPQLGHDVEKRIKQEIGGIATDMGAVKALRQKK</sequence>
<feature type="coiled-coil region" evidence="1">
    <location>
        <begin position="1081"/>
        <end position="1115"/>
    </location>
</feature>
<dbReference type="Proteomes" id="UP000095282">
    <property type="component" value="Unplaced"/>
</dbReference>
<reference evidence="4" key="1">
    <citation type="submission" date="2016-11" db="UniProtKB">
        <authorList>
            <consortium name="WormBaseParasite"/>
        </authorList>
    </citation>
    <scope>IDENTIFICATION</scope>
</reference>
<feature type="region of interest" description="Disordered" evidence="2">
    <location>
        <begin position="974"/>
        <end position="1010"/>
    </location>
</feature>
<dbReference type="PANTHER" id="PTHR23159">
    <property type="entry name" value="CENTROSOMAL PROTEIN 2"/>
    <property type="match status" value="1"/>
</dbReference>
<protein>
    <submittedName>
        <fullName evidence="4">Protein bicaudal D</fullName>
    </submittedName>
</protein>
<keyword evidence="3" id="KW-1185">Reference proteome</keyword>
<dbReference type="STRING" id="1561998.A0A1I7UVC5"/>
<feature type="coiled-coil region" evidence="1">
    <location>
        <begin position="704"/>
        <end position="862"/>
    </location>
</feature>
<dbReference type="WBParaSite" id="Csp11.Scaffold630.g19714.t1">
    <property type="protein sequence ID" value="Csp11.Scaffold630.g19714.t1"/>
    <property type="gene ID" value="Csp11.Scaffold630.g19714"/>
</dbReference>
<evidence type="ECO:0000256" key="2">
    <source>
        <dbReference type="SAM" id="MobiDB-lite"/>
    </source>
</evidence>
<feature type="coiled-coil region" evidence="1">
    <location>
        <begin position="112"/>
        <end position="153"/>
    </location>
</feature>
<proteinExistence type="predicted"/>
<feature type="region of interest" description="Disordered" evidence="2">
    <location>
        <begin position="408"/>
        <end position="430"/>
    </location>
</feature>
<organism evidence="3 4">
    <name type="scientific">Caenorhabditis tropicalis</name>
    <dbReference type="NCBI Taxonomy" id="1561998"/>
    <lineage>
        <taxon>Eukaryota</taxon>
        <taxon>Metazoa</taxon>
        <taxon>Ecdysozoa</taxon>
        <taxon>Nematoda</taxon>
        <taxon>Chromadorea</taxon>
        <taxon>Rhabditida</taxon>
        <taxon>Rhabditina</taxon>
        <taxon>Rhabditomorpha</taxon>
        <taxon>Rhabditoidea</taxon>
        <taxon>Rhabditidae</taxon>
        <taxon>Peloderinae</taxon>
        <taxon>Caenorhabditis</taxon>
    </lineage>
</organism>
<feature type="region of interest" description="Disordered" evidence="2">
    <location>
        <begin position="1"/>
        <end position="48"/>
    </location>
</feature>
<dbReference type="eggNOG" id="ENOG502RVPP">
    <property type="taxonomic scope" value="Eukaryota"/>
</dbReference>
<keyword evidence="1" id="KW-0175">Coiled coil</keyword>
<feature type="compositionally biased region" description="Low complexity" evidence="2">
    <location>
        <begin position="974"/>
        <end position="1006"/>
    </location>
</feature>
<evidence type="ECO:0000256" key="1">
    <source>
        <dbReference type="SAM" id="Coils"/>
    </source>
</evidence>
<evidence type="ECO:0000313" key="3">
    <source>
        <dbReference type="Proteomes" id="UP000095282"/>
    </source>
</evidence>
<accession>A0A1I7UVC5</accession>
<evidence type="ECO:0000313" key="4">
    <source>
        <dbReference type="WBParaSite" id="Csp11.Scaffold630.g19714.t1"/>
    </source>
</evidence>
<name>A0A1I7UVC5_9PELO</name>